<sequence length="173" mass="17729">MHFPRVLRGNSVRRRVLAAGVAAGCAALTLTAAGPASAAEPAAFVAACPAAGVISQGHHSGHDGVDIANELGTPLHAAGPGEVTHSGEASGYGQWIRILHPDGAVTEYGHMYERFVQVGDQVQAGQHIASMGSEGQSTGPHLHFEVHLDGGFGFGEDPVPYLGDRGVPLPCTP</sequence>
<name>A0A949JEX7_9ACTN</name>
<keyword evidence="4" id="KW-1185">Reference proteome</keyword>
<keyword evidence="1" id="KW-0732">Signal</keyword>
<accession>A0A949JEX7</accession>
<dbReference type="InterPro" id="IPR050570">
    <property type="entry name" value="Cell_wall_metabolism_enzyme"/>
</dbReference>
<dbReference type="AlphaFoldDB" id="A0A949JEX7"/>
<dbReference type="Gene3D" id="2.70.70.10">
    <property type="entry name" value="Glucose Permease (Domain IIA)"/>
    <property type="match status" value="1"/>
</dbReference>
<dbReference type="Pfam" id="PF01551">
    <property type="entry name" value="Peptidase_M23"/>
    <property type="match status" value="1"/>
</dbReference>
<dbReference type="PANTHER" id="PTHR21666">
    <property type="entry name" value="PEPTIDASE-RELATED"/>
    <property type="match status" value="1"/>
</dbReference>
<evidence type="ECO:0000313" key="3">
    <source>
        <dbReference type="EMBL" id="MBU7598197.1"/>
    </source>
</evidence>
<feature type="chain" id="PRO_5037676651" evidence="1">
    <location>
        <begin position="39"/>
        <end position="173"/>
    </location>
</feature>
<gene>
    <name evidence="3" type="ORF">JGS22_011365</name>
</gene>
<evidence type="ECO:0000259" key="2">
    <source>
        <dbReference type="Pfam" id="PF01551"/>
    </source>
</evidence>
<reference evidence="3" key="1">
    <citation type="submission" date="2021-06" db="EMBL/GenBank/DDBJ databases">
        <title>Sequencing of actinobacteria type strains.</title>
        <authorList>
            <person name="Nguyen G.-S."/>
            <person name="Wentzel A."/>
        </authorList>
    </citation>
    <scope>NUCLEOTIDE SEQUENCE</scope>
    <source>
        <strain evidence="3">P38-E01</strain>
    </source>
</reference>
<dbReference type="GO" id="GO:0004222">
    <property type="term" value="F:metalloendopeptidase activity"/>
    <property type="evidence" value="ECO:0007669"/>
    <property type="project" value="TreeGrafter"/>
</dbReference>
<dbReference type="InterPro" id="IPR016047">
    <property type="entry name" value="M23ase_b-sheet_dom"/>
</dbReference>
<protein>
    <submittedName>
        <fullName evidence="3">M23 family metallopeptidase</fullName>
    </submittedName>
</protein>
<dbReference type="PANTHER" id="PTHR21666:SF270">
    <property type="entry name" value="MUREIN HYDROLASE ACTIVATOR ENVC"/>
    <property type="match status" value="1"/>
</dbReference>
<dbReference type="Proteomes" id="UP000694501">
    <property type="component" value="Unassembled WGS sequence"/>
</dbReference>
<dbReference type="InterPro" id="IPR006311">
    <property type="entry name" value="TAT_signal"/>
</dbReference>
<dbReference type="RefSeq" id="WP_211040005.1">
    <property type="nucleotide sequence ID" value="NZ_JAELVF020000001.1"/>
</dbReference>
<proteinExistence type="predicted"/>
<evidence type="ECO:0000313" key="4">
    <source>
        <dbReference type="Proteomes" id="UP000694501"/>
    </source>
</evidence>
<feature type="signal peptide" evidence="1">
    <location>
        <begin position="1"/>
        <end position="38"/>
    </location>
</feature>
<evidence type="ECO:0000256" key="1">
    <source>
        <dbReference type="SAM" id="SignalP"/>
    </source>
</evidence>
<dbReference type="EMBL" id="JAELVF020000001">
    <property type="protein sequence ID" value="MBU7598197.1"/>
    <property type="molecule type" value="Genomic_DNA"/>
</dbReference>
<dbReference type="CDD" id="cd12797">
    <property type="entry name" value="M23_peptidase"/>
    <property type="match status" value="1"/>
</dbReference>
<feature type="domain" description="M23ase beta-sheet core" evidence="2">
    <location>
        <begin position="61"/>
        <end position="150"/>
    </location>
</feature>
<dbReference type="SUPFAM" id="SSF51261">
    <property type="entry name" value="Duplicated hybrid motif"/>
    <property type="match status" value="1"/>
</dbReference>
<dbReference type="PROSITE" id="PS51318">
    <property type="entry name" value="TAT"/>
    <property type="match status" value="1"/>
</dbReference>
<comment type="caution">
    <text evidence="3">The sequence shown here is derived from an EMBL/GenBank/DDBJ whole genome shotgun (WGS) entry which is preliminary data.</text>
</comment>
<dbReference type="InterPro" id="IPR011055">
    <property type="entry name" value="Dup_hybrid_motif"/>
</dbReference>
<organism evidence="3 4">
    <name type="scientific">Streptomyces tardus</name>
    <dbReference type="NCBI Taxonomy" id="2780544"/>
    <lineage>
        <taxon>Bacteria</taxon>
        <taxon>Bacillati</taxon>
        <taxon>Actinomycetota</taxon>
        <taxon>Actinomycetes</taxon>
        <taxon>Kitasatosporales</taxon>
        <taxon>Streptomycetaceae</taxon>
        <taxon>Streptomyces</taxon>
    </lineage>
</organism>